<sequence length="130" mass="14748">MATFRRKTVRDDPETLADLSAKHQALLSDALEMAKQRSQNKPQLVREILATGTIEGLSTNLNSKAASVSYRAVKYKRTWHTLIPWQNLEHTTVKDEAESMIQTVEANIHMTETNSWPPLPPERKKPRAGK</sequence>
<evidence type="ECO:0000256" key="1">
    <source>
        <dbReference type="SAM" id="MobiDB-lite"/>
    </source>
</evidence>
<organism evidence="2 3">
    <name type="scientific">Ideonella lacteola</name>
    <dbReference type="NCBI Taxonomy" id="2984193"/>
    <lineage>
        <taxon>Bacteria</taxon>
        <taxon>Pseudomonadati</taxon>
        <taxon>Pseudomonadota</taxon>
        <taxon>Betaproteobacteria</taxon>
        <taxon>Burkholderiales</taxon>
        <taxon>Sphaerotilaceae</taxon>
        <taxon>Ideonella</taxon>
    </lineage>
</organism>
<gene>
    <name evidence="2" type="ORF">AACH06_29655</name>
</gene>
<evidence type="ECO:0000313" key="2">
    <source>
        <dbReference type="EMBL" id="MEK8035002.1"/>
    </source>
</evidence>
<accession>A0ABU9BYD6</accession>
<feature type="region of interest" description="Disordered" evidence="1">
    <location>
        <begin position="111"/>
        <end position="130"/>
    </location>
</feature>
<name>A0ABU9BYD6_9BURK</name>
<dbReference type="EMBL" id="JBBUTG010000049">
    <property type="protein sequence ID" value="MEK8035002.1"/>
    <property type="molecule type" value="Genomic_DNA"/>
</dbReference>
<keyword evidence="3" id="KW-1185">Reference proteome</keyword>
<dbReference type="RefSeq" id="WP_341429437.1">
    <property type="nucleotide sequence ID" value="NZ_JBBUTG010000049.1"/>
</dbReference>
<protein>
    <submittedName>
        <fullName evidence="2">Uncharacterized protein</fullName>
    </submittedName>
</protein>
<comment type="caution">
    <text evidence="2">The sequence shown here is derived from an EMBL/GenBank/DDBJ whole genome shotgun (WGS) entry which is preliminary data.</text>
</comment>
<reference evidence="2 3" key="1">
    <citation type="submission" date="2024-04" db="EMBL/GenBank/DDBJ databases">
        <title>Novel species of the genus Ideonella isolated from streams.</title>
        <authorList>
            <person name="Lu H."/>
        </authorList>
    </citation>
    <scope>NUCLEOTIDE SEQUENCE [LARGE SCALE GENOMIC DNA]</scope>
    <source>
        <strain evidence="2 3">DXS29W</strain>
    </source>
</reference>
<evidence type="ECO:0000313" key="3">
    <source>
        <dbReference type="Proteomes" id="UP001371218"/>
    </source>
</evidence>
<proteinExistence type="predicted"/>
<dbReference type="Proteomes" id="UP001371218">
    <property type="component" value="Unassembled WGS sequence"/>
</dbReference>